<evidence type="ECO:0000313" key="3">
    <source>
        <dbReference type="EMBL" id="KAA1421492.1"/>
    </source>
</evidence>
<feature type="transmembrane region" description="Helical" evidence="2">
    <location>
        <begin position="81"/>
        <end position="102"/>
    </location>
</feature>
<evidence type="ECO:0000256" key="2">
    <source>
        <dbReference type="SAM" id="Phobius"/>
    </source>
</evidence>
<proteinExistence type="predicted"/>
<accession>A0A5B1LLA4</accession>
<sequence>MATGPLGDSPVEPLQAERDALAARCAEAEELLSEAMAELAVANERIAELEAATEGPMSIFDQPADLGPSGGFARDGSDPRVLSMLMAATAVVAGLVAVLALLNGNLGTPFGFAMILTALGLAWAAARTRIQGVEVSISNGVVYIEKGESSYRFDVRNEGTKLEMQGSPGDSYWQVRFYRKGMDPFVVDTDMVDAEEFVRQLREWRPQL</sequence>
<evidence type="ECO:0000256" key="1">
    <source>
        <dbReference type="SAM" id="Coils"/>
    </source>
</evidence>
<feature type="transmembrane region" description="Helical" evidence="2">
    <location>
        <begin position="108"/>
        <end position="126"/>
    </location>
</feature>
<keyword evidence="2" id="KW-0472">Membrane</keyword>
<keyword evidence="4" id="KW-1185">Reference proteome</keyword>
<dbReference type="Proteomes" id="UP000325003">
    <property type="component" value="Unassembled WGS sequence"/>
</dbReference>
<dbReference type="AlphaFoldDB" id="A0A5B1LLA4"/>
<gene>
    <name evidence="3" type="ORF">F0U44_04165</name>
</gene>
<dbReference type="RefSeq" id="WP_149726953.1">
    <property type="nucleotide sequence ID" value="NZ_VUJV01000001.1"/>
</dbReference>
<organism evidence="3 4">
    <name type="scientific">Nocardioides humilatus</name>
    <dbReference type="NCBI Taxonomy" id="2607660"/>
    <lineage>
        <taxon>Bacteria</taxon>
        <taxon>Bacillati</taxon>
        <taxon>Actinomycetota</taxon>
        <taxon>Actinomycetes</taxon>
        <taxon>Propionibacteriales</taxon>
        <taxon>Nocardioidaceae</taxon>
        <taxon>Nocardioides</taxon>
    </lineage>
</organism>
<keyword evidence="2" id="KW-1133">Transmembrane helix</keyword>
<evidence type="ECO:0000313" key="4">
    <source>
        <dbReference type="Proteomes" id="UP000325003"/>
    </source>
</evidence>
<name>A0A5B1LLA4_9ACTN</name>
<reference evidence="3 4" key="1">
    <citation type="submission" date="2019-09" db="EMBL/GenBank/DDBJ databases">
        <title>Nocardioides panacisoli sp. nov., isolated from the soil of a ginseng field.</title>
        <authorList>
            <person name="Cho C."/>
        </authorList>
    </citation>
    <scope>NUCLEOTIDE SEQUENCE [LARGE SCALE GENOMIC DNA]</scope>
    <source>
        <strain evidence="3 4">BN130099</strain>
    </source>
</reference>
<reference evidence="3 4" key="2">
    <citation type="submission" date="2019-09" db="EMBL/GenBank/DDBJ databases">
        <authorList>
            <person name="Jin C."/>
        </authorList>
    </citation>
    <scope>NUCLEOTIDE SEQUENCE [LARGE SCALE GENOMIC DNA]</scope>
    <source>
        <strain evidence="3 4">BN130099</strain>
    </source>
</reference>
<protein>
    <submittedName>
        <fullName evidence="3">Uncharacterized protein</fullName>
    </submittedName>
</protein>
<feature type="coiled-coil region" evidence="1">
    <location>
        <begin position="11"/>
        <end position="52"/>
    </location>
</feature>
<dbReference type="EMBL" id="VUJV01000001">
    <property type="protein sequence ID" value="KAA1421492.1"/>
    <property type="molecule type" value="Genomic_DNA"/>
</dbReference>
<keyword evidence="2" id="KW-0812">Transmembrane</keyword>
<keyword evidence="1" id="KW-0175">Coiled coil</keyword>
<comment type="caution">
    <text evidence="3">The sequence shown here is derived from an EMBL/GenBank/DDBJ whole genome shotgun (WGS) entry which is preliminary data.</text>
</comment>